<keyword evidence="1" id="KW-0378">Hydrolase</keyword>
<dbReference type="EMBL" id="JBBLXS010000740">
    <property type="protein sequence ID" value="MEK0188746.1"/>
    <property type="molecule type" value="Genomic_DNA"/>
</dbReference>
<dbReference type="InterPro" id="IPR029058">
    <property type="entry name" value="AB_hydrolase_fold"/>
</dbReference>
<evidence type="ECO:0000313" key="1">
    <source>
        <dbReference type="EMBL" id="MEK0188746.1"/>
    </source>
</evidence>
<comment type="caution">
    <text evidence="1">The sequence shown here is derived from an EMBL/GenBank/DDBJ whole genome shotgun (WGS) entry which is preliminary data.</text>
</comment>
<name>A0ABU8YX56_9CYAN</name>
<dbReference type="GO" id="GO:0016787">
    <property type="term" value="F:hydrolase activity"/>
    <property type="evidence" value="ECO:0007669"/>
    <property type="project" value="UniProtKB-KW"/>
</dbReference>
<reference evidence="1 2" key="1">
    <citation type="journal article" date="2020" name="Harmful Algae">
        <title>Molecular and morphological characterization of a novel dihydroanatoxin-a producing Microcoleus species (cyanobacteria) from the Russian River, California, USA.</title>
        <authorList>
            <person name="Conklin K.Y."/>
            <person name="Stancheva R."/>
            <person name="Otten T.G."/>
            <person name="Fadness R."/>
            <person name="Boyer G.L."/>
            <person name="Read B."/>
            <person name="Zhang X."/>
            <person name="Sheath R.G."/>
        </authorList>
    </citation>
    <scope>NUCLEOTIDE SEQUENCE [LARGE SCALE GENOMIC DNA]</scope>
    <source>
        <strain evidence="1 2">PTRS2</strain>
    </source>
</reference>
<dbReference type="InterPro" id="IPR050583">
    <property type="entry name" value="Mycobacterial_A85_antigen"/>
</dbReference>
<dbReference type="RefSeq" id="WP_340522011.1">
    <property type="nucleotide sequence ID" value="NZ_JBBLXS010000740.1"/>
</dbReference>
<dbReference type="PANTHER" id="PTHR48098:SF1">
    <property type="entry name" value="DIACYLGLYCEROL ACYLTRANSFERASE_MYCOLYLTRANSFERASE AG85A"/>
    <property type="match status" value="1"/>
</dbReference>
<proteinExistence type="predicted"/>
<organism evidence="1 2">
    <name type="scientific">Microcoleus anatoxicus PTRS2</name>
    <dbReference type="NCBI Taxonomy" id="2705321"/>
    <lineage>
        <taxon>Bacteria</taxon>
        <taxon>Bacillati</taxon>
        <taxon>Cyanobacteriota</taxon>
        <taxon>Cyanophyceae</taxon>
        <taxon>Oscillatoriophycideae</taxon>
        <taxon>Oscillatoriales</taxon>
        <taxon>Microcoleaceae</taxon>
        <taxon>Microcoleus</taxon>
        <taxon>Microcoleus anatoxicus</taxon>
    </lineage>
</organism>
<protein>
    <submittedName>
        <fullName evidence="1">Alpha/beta hydrolase-fold protein</fullName>
    </submittedName>
</protein>
<gene>
    <name evidence="1" type="ORF">WMG39_28440</name>
</gene>
<dbReference type="Proteomes" id="UP001384579">
    <property type="component" value="Unassembled WGS sequence"/>
</dbReference>
<dbReference type="Pfam" id="PF00756">
    <property type="entry name" value="Esterase"/>
    <property type="match status" value="1"/>
</dbReference>
<dbReference type="Gene3D" id="3.40.50.1820">
    <property type="entry name" value="alpha/beta hydrolase"/>
    <property type="match status" value="1"/>
</dbReference>
<accession>A0ABU8YX56</accession>
<keyword evidence="2" id="KW-1185">Reference proteome</keyword>
<sequence length="321" mass="35693">MPKLIGKVLGIGAGAILLLGAAGYWYVFIAGSPQLDPPKVVTDANLNFELKTYKSAAMNSERTYGLILPPGYAKNPKQRYPVIFLLHGGHGDARAYQDKAAVTSVLHDLYKNKRLPPSIVITPDGNDKRGTSPFWDPQYFDGPNGQVGSAIGSELVSEIKSRYRTLEDPKFWAMGGQSSGGWGAFNIGLRYLNNFNILFSHSGYFIDQSGKANSPKYLVEKLSVKDRQRLRAYLDAGEEDKEFLTSTQQFHEQLNRLGIANQFNKFPGGHGIVGPDVGWNYWHKHLADSLSYVGKQFNTNLMSRCTYPDPPRIPLNKGDFE</sequence>
<dbReference type="InterPro" id="IPR000801">
    <property type="entry name" value="Esterase-like"/>
</dbReference>
<dbReference type="PANTHER" id="PTHR48098">
    <property type="entry name" value="ENTEROCHELIN ESTERASE-RELATED"/>
    <property type="match status" value="1"/>
</dbReference>
<evidence type="ECO:0000313" key="2">
    <source>
        <dbReference type="Proteomes" id="UP001384579"/>
    </source>
</evidence>
<dbReference type="SUPFAM" id="SSF53474">
    <property type="entry name" value="alpha/beta-Hydrolases"/>
    <property type="match status" value="1"/>
</dbReference>